<evidence type="ECO:0008006" key="4">
    <source>
        <dbReference type="Google" id="ProtNLM"/>
    </source>
</evidence>
<evidence type="ECO:0000313" key="3">
    <source>
        <dbReference type="Proteomes" id="UP001517247"/>
    </source>
</evidence>
<comment type="caution">
    <text evidence="2">The sequence shown here is derived from an EMBL/GenBank/DDBJ whole genome shotgun (WGS) entry which is preliminary data.</text>
</comment>
<accession>A0ABW9J3W8</accession>
<evidence type="ECO:0000256" key="1">
    <source>
        <dbReference type="SAM" id="SignalP"/>
    </source>
</evidence>
<feature type="signal peptide" evidence="1">
    <location>
        <begin position="1"/>
        <end position="20"/>
    </location>
</feature>
<name>A0ABW9J3W8_9SPHI</name>
<evidence type="ECO:0000313" key="2">
    <source>
        <dbReference type="EMBL" id="MFN0255223.1"/>
    </source>
</evidence>
<gene>
    <name evidence="2" type="ORF">E6A44_006545</name>
</gene>
<feature type="chain" id="PRO_5047307451" description="Adhesin domain-containing protein" evidence="1">
    <location>
        <begin position="21"/>
        <end position="339"/>
    </location>
</feature>
<dbReference type="RefSeq" id="WP_138722345.1">
    <property type="nucleotide sequence ID" value="NZ_SSHJ02000005.1"/>
</dbReference>
<reference evidence="2 3" key="1">
    <citation type="submission" date="2024-12" db="EMBL/GenBank/DDBJ databases">
        <authorList>
            <person name="Hu S."/>
        </authorList>
    </citation>
    <scope>NUCLEOTIDE SEQUENCE [LARGE SCALE GENOMIC DNA]</scope>
    <source>
        <strain evidence="2 3">THG-T11</strain>
    </source>
</reference>
<sequence length="339" mass="35812">MNKITILASVLLFTAAQAFAQKEFKIAKSSGKLVINNISKLSVEGYEGKEIILSARGKEEKKDDPRAAGLSPLSNVGFDNTGIGISVTEKENLIVVSPIEREVSLKVKLPKNVALSFKTTGFANGDSTVIMLSDINSEIDASTQYEDVLLKNVTGPISVKTLHGNIEGKLTPSFKGPISLVSVYGFIDVTVPEGTKADMSINTVFETLYAAKDLKLVMDETPKKENLSFVTTSLPGLTTVQNGQLITIDGTTTAVAPKIKGTGSTTTVDVLTSTTTNGKSTPATARASTVTGDVAFAYAIDSPISSVFSSRGTTINGKLNGGGEKIVLKSTHGKIYLRK</sequence>
<keyword evidence="1" id="KW-0732">Signal</keyword>
<organism evidence="2 3">
    <name type="scientific">Pedobacter ureilyticus</name>
    <dbReference type="NCBI Taxonomy" id="1393051"/>
    <lineage>
        <taxon>Bacteria</taxon>
        <taxon>Pseudomonadati</taxon>
        <taxon>Bacteroidota</taxon>
        <taxon>Sphingobacteriia</taxon>
        <taxon>Sphingobacteriales</taxon>
        <taxon>Sphingobacteriaceae</taxon>
        <taxon>Pedobacter</taxon>
    </lineage>
</organism>
<keyword evidence="3" id="KW-1185">Reference proteome</keyword>
<proteinExistence type="predicted"/>
<protein>
    <recommendedName>
        <fullName evidence="4">Adhesin domain-containing protein</fullName>
    </recommendedName>
</protein>
<dbReference type="Proteomes" id="UP001517247">
    <property type="component" value="Unassembled WGS sequence"/>
</dbReference>
<dbReference type="EMBL" id="SSHJ02000005">
    <property type="protein sequence ID" value="MFN0255223.1"/>
    <property type="molecule type" value="Genomic_DNA"/>
</dbReference>